<organism evidence="1 2">
    <name type="scientific">Rhizophagus irregularis</name>
    <dbReference type="NCBI Taxonomy" id="588596"/>
    <lineage>
        <taxon>Eukaryota</taxon>
        <taxon>Fungi</taxon>
        <taxon>Fungi incertae sedis</taxon>
        <taxon>Mucoromycota</taxon>
        <taxon>Glomeromycotina</taxon>
        <taxon>Glomeromycetes</taxon>
        <taxon>Glomerales</taxon>
        <taxon>Glomeraceae</taxon>
        <taxon>Rhizophagus</taxon>
    </lineage>
</organism>
<dbReference type="Proteomes" id="UP000234323">
    <property type="component" value="Unassembled WGS sequence"/>
</dbReference>
<sequence>MSFTNTRDLVPPTPYVLINNQQKTNGEANIDNSPVLIKCEEKEDSRVIKRRIEDSNIKPYETLRNIILKNNCVTSYNKEEKRDKIFNERLELIDNIIKAENEFIEILKNSIIEREKNDKRRKEYWLIIDCIKLKSKVAVNGKKGFEYLVTYKILIRSLIIGILLLGNNSDVILGINNNVLKLLQDFLMNLSNRRWLDNDFYLELLFIEKFLFENEMEIDRNNFSFWQCSYDEELPTYGVLYKREVNGIPEELCPRCKKSNEDWEHIWTCEANEIEVKWELLRGVYNNNFNKISKRKDYKSVIEDLWCFCYEKIRSRIWIKRCEIVAEIEKKEVPVLVLSSSFLALDIDSMFRLGNLKRNGSFSTWYGSELRNKMLSFANVVKLECFLLFKRETSNDSSEELRNSGFQTVQVGNFEVINLKWFKCFGSVLRK</sequence>
<dbReference type="EMBL" id="LLXI01001818">
    <property type="protein sequence ID" value="PKY55292.1"/>
    <property type="molecule type" value="Genomic_DNA"/>
</dbReference>
<name>A0A2I1H8T5_9GLOM</name>
<dbReference type="VEuPathDB" id="FungiDB:FUN_010125"/>
<evidence type="ECO:0000313" key="2">
    <source>
        <dbReference type="Proteomes" id="UP000234323"/>
    </source>
</evidence>
<proteinExistence type="predicted"/>
<evidence type="ECO:0000313" key="1">
    <source>
        <dbReference type="EMBL" id="PKY55292.1"/>
    </source>
</evidence>
<accession>A0A2I1H8T5</accession>
<reference evidence="1 2" key="1">
    <citation type="submission" date="2015-10" db="EMBL/GenBank/DDBJ databases">
        <title>Genome analyses suggest a sexual origin of heterokaryosis in a supposedly ancient asexual fungus.</title>
        <authorList>
            <person name="Ropars J."/>
            <person name="Sedzielewska K."/>
            <person name="Noel J."/>
            <person name="Charron P."/>
            <person name="Farinelli L."/>
            <person name="Marton T."/>
            <person name="Kruger M."/>
            <person name="Pelin A."/>
            <person name="Brachmann A."/>
            <person name="Corradi N."/>
        </authorList>
    </citation>
    <scope>NUCLEOTIDE SEQUENCE [LARGE SCALE GENOMIC DNA]</scope>
    <source>
        <strain evidence="1 2">A4</strain>
    </source>
</reference>
<dbReference type="VEuPathDB" id="FungiDB:RhiirA1_476107"/>
<dbReference type="VEuPathDB" id="FungiDB:RhiirFUN_021984"/>
<dbReference type="AlphaFoldDB" id="A0A2I1H8T5"/>
<comment type="caution">
    <text evidence="1">The sequence shown here is derived from an EMBL/GenBank/DDBJ whole genome shotgun (WGS) entry which is preliminary data.</text>
</comment>
<keyword evidence="2" id="KW-1185">Reference proteome</keyword>
<protein>
    <submittedName>
        <fullName evidence="1">Uncharacterized protein</fullName>
    </submittedName>
</protein>
<gene>
    <name evidence="1" type="ORF">RhiirA4_474637</name>
</gene>